<protein>
    <recommendedName>
        <fullName evidence="4">DoxX family protein</fullName>
    </recommendedName>
</protein>
<evidence type="ECO:0000313" key="3">
    <source>
        <dbReference type="Proteomes" id="UP001180453"/>
    </source>
</evidence>
<name>A0ABU1YPQ9_ROSSA</name>
<sequence>MHRHLLALVALYFAASLAHFSHNAQYIAFYPGMPAWLTPGKVWLFWFAVCGVGLLALTLIRLGLPALGLLALGVYGALGLDGLLHYRLGLCSEHTLLANLTIWAEATTGLMLLLVSAVLLARQMGGMAWRRSTT</sequence>
<evidence type="ECO:0000313" key="2">
    <source>
        <dbReference type="EMBL" id="MDR7270850.1"/>
    </source>
</evidence>
<dbReference type="Proteomes" id="UP001180453">
    <property type="component" value="Unassembled WGS sequence"/>
</dbReference>
<keyword evidence="1" id="KW-1133">Transmembrane helix</keyword>
<accession>A0ABU1YPQ9</accession>
<keyword evidence="1" id="KW-0472">Membrane</keyword>
<evidence type="ECO:0008006" key="4">
    <source>
        <dbReference type="Google" id="ProtNLM"/>
    </source>
</evidence>
<gene>
    <name evidence="2" type="ORF">J2X20_003508</name>
</gene>
<organism evidence="2 3">
    <name type="scientific">Roseateles saccharophilus</name>
    <name type="common">Pseudomonas saccharophila</name>
    <dbReference type="NCBI Taxonomy" id="304"/>
    <lineage>
        <taxon>Bacteria</taxon>
        <taxon>Pseudomonadati</taxon>
        <taxon>Pseudomonadota</taxon>
        <taxon>Betaproteobacteria</taxon>
        <taxon>Burkholderiales</taxon>
        <taxon>Sphaerotilaceae</taxon>
        <taxon>Roseateles</taxon>
    </lineage>
</organism>
<dbReference type="RefSeq" id="WP_310267173.1">
    <property type="nucleotide sequence ID" value="NZ_JAVDXU010000002.1"/>
</dbReference>
<evidence type="ECO:0000256" key="1">
    <source>
        <dbReference type="SAM" id="Phobius"/>
    </source>
</evidence>
<comment type="caution">
    <text evidence="2">The sequence shown here is derived from an EMBL/GenBank/DDBJ whole genome shotgun (WGS) entry which is preliminary data.</text>
</comment>
<feature type="transmembrane region" description="Helical" evidence="1">
    <location>
        <begin position="100"/>
        <end position="121"/>
    </location>
</feature>
<feature type="transmembrane region" description="Helical" evidence="1">
    <location>
        <begin position="42"/>
        <end position="60"/>
    </location>
</feature>
<dbReference type="EMBL" id="JAVDXU010000002">
    <property type="protein sequence ID" value="MDR7270850.1"/>
    <property type="molecule type" value="Genomic_DNA"/>
</dbReference>
<proteinExistence type="predicted"/>
<keyword evidence="1" id="KW-0812">Transmembrane</keyword>
<reference evidence="2 3" key="1">
    <citation type="submission" date="2023-07" db="EMBL/GenBank/DDBJ databases">
        <title>Sorghum-associated microbial communities from plants grown in Nebraska, USA.</title>
        <authorList>
            <person name="Schachtman D."/>
        </authorList>
    </citation>
    <scope>NUCLEOTIDE SEQUENCE [LARGE SCALE GENOMIC DNA]</scope>
    <source>
        <strain evidence="2 3">BE314</strain>
    </source>
</reference>
<feature type="transmembrane region" description="Helical" evidence="1">
    <location>
        <begin position="67"/>
        <end position="88"/>
    </location>
</feature>
<keyword evidence="3" id="KW-1185">Reference proteome</keyword>